<dbReference type="OrthoDB" id="7061841at2"/>
<keyword evidence="2" id="KW-1185">Reference proteome</keyword>
<dbReference type="eggNOG" id="ENOG50339RX">
    <property type="taxonomic scope" value="Bacteria"/>
</dbReference>
<dbReference type="STRING" id="720554.Clocl_2444"/>
<sequence length="94" mass="11105">MSETKCKSCKENVRVKKQISQEEINEAIEKLARNKSVQFVSSEVYEFRLLQCKNCEYLEFGTTCRQCGCIVQIRAKLKDARCPMSKQNRWKYNQ</sequence>
<evidence type="ECO:0000313" key="1">
    <source>
        <dbReference type="EMBL" id="AEV69019.1"/>
    </source>
</evidence>
<dbReference type="InterPro" id="IPR046169">
    <property type="entry name" value="DUF6171"/>
</dbReference>
<proteinExistence type="predicted"/>
<dbReference type="AlphaFoldDB" id="G8LZS9"/>
<dbReference type="RefSeq" id="WP_014255587.1">
    <property type="nucleotide sequence ID" value="NC_016627.1"/>
</dbReference>
<accession>G8LZS9</accession>
<dbReference type="EMBL" id="CP003065">
    <property type="protein sequence ID" value="AEV69019.1"/>
    <property type="molecule type" value="Genomic_DNA"/>
</dbReference>
<dbReference type="HOGENOM" id="CLU_180015_0_0_9"/>
<organism evidence="1 2">
    <name type="scientific">Acetivibrio clariflavus (strain DSM 19732 / NBRC 101661 / EBR45)</name>
    <name type="common">Clostridium clariflavum</name>
    <dbReference type="NCBI Taxonomy" id="720554"/>
    <lineage>
        <taxon>Bacteria</taxon>
        <taxon>Bacillati</taxon>
        <taxon>Bacillota</taxon>
        <taxon>Clostridia</taxon>
        <taxon>Eubacteriales</taxon>
        <taxon>Oscillospiraceae</taxon>
        <taxon>Acetivibrio</taxon>
    </lineage>
</organism>
<name>G8LZS9_ACECE</name>
<dbReference type="Pfam" id="PF19668">
    <property type="entry name" value="DUF6171"/>
    <property type="match status" value="1"/>
</dbReference>
<evidence type="ECO:0000313" key="2">
    <source>
        <dbReference type="Proteomes" id="UP000005435"/>
    </source>
</evidence>
<protein>
    <submittedName>
        <fullName evidence="1">Uncharacterized protein</fullName>
    </submittedName>
</protein>
<reference evidence="2" key="1">
    <citation type="submission" date="2011-12" db="EMBL/GenBank/DDBJ databases">
        <title>Complete sequence of Clostridium clariflavum DSM 19732.</title>
        <authorList>
            <consortium name="US DOE Joint Genome Institute"/>
            <person name="Lucas S."/>
            <person name="Han J."/>
            <person name="Lapidus A."/>
            <person name="Cheng J.-F."/>
            <person name="Goodwin L."/>
            <person name="Pitluck S."/>
            <person name="Peters L."/>
            <person name="Teshima H."/>
            <person name="Detter J.C."/>
            <person name="Han C."/>
            <person name="Tapia R."/>
            <person name="Land M."/>
            <person name="Hauser L."/>
            <person name="Kyrpides N."/>
            <person name="Ivanova N."/>
            <person name="Pagani I."/>
            <person name="Kitzmiller T."/>
            <person name="Lynd L."/>
            <person name="Izquierdo J."/>
            <person name="Woyke T."/>
        </authorList>
    </citation>
    <scope>NUCLEOTIDE SEQUENCE [LARGE SCALE GENOMIC DNA]</scope>
    <source>
        <strain evidence="2">DSM 19732 / NBRC 101661 / EBR45</strain>
    </source>
</reference>
<dbReference type="Proteomes" id="UP000005435">
    <property type="component" value="Chromosome"/>
</dbReference>
<gene>
    <name evidence="1" type="ordered locus">Clocl_2444</name>
</gene>
<reference evidence="1 2" key="2">
    <citation type="journal article" date="2012" name="Stand. Genomic Sci.">
        <title>Complete Genome Sequence of Clostridium clariflavum DSM 19732.</title>
        <authorList>
            <person name="Izquierdo J.A."/>
            <person name="Goodwin L."/>
            <person name="Davenport K.W."/>
            <person name="Teshima H."/>
            <person name="Bruce D."/>
            <person name="Detter C."/>
            <person name="Tapia R."/>
            <person name="Han S."/>
            <person name="Land M."/>
            <person name="Hauser L."/>
            <person name="Jeffries C.D."/>
            <person name="Han J."/>
            <person name="Pitluck S."/>
            <person name="Nolan M."/>
            <person name="Chen A."/>
            <person name="Huntemann M."/>
            <person name="Mavromatis K."/>
            <person name="Mikhailova N."/>
            <person name="Liolios K."/>
            <person name="Woyke T."/>
            <person name="Lynd L.R."/>
        </authorList>
    </citation>
    <scope>NUCLEOTIDE SEQUENCE [LARGE SCALE GENOMIC DNA]</scope>
    <source>
        <strain evidence="2">DSM 19732 / NBRC 101661 / EBR45</strain>
    </source>
</reference>
<dbReference type="KEGG" id="ccl:Clocl_2444"/>